<proteinExistence type="predicted"/>
<dbReference type="InterPro" id="IPR039556">
    <property type="entry name" value="ICL/PEPM"/>
</dbReference>
<feature type="active site" description="Proton acceptor" evidence="6">
    <location>
        <position position="218"/>
    </location>
</feature>
<dbReference type="InterPro" id="IPR040442">
    <property type="entry name" value="Pyrv_kinase-like_dom_sf"/>
</dbReference>
<dbReference type="GO" id="GO:0004451">
    <property type="term" value="F:isocitrate lyase activity"/>
    <property type="evidence" value="ECO:0007669"/>
    <property type="project" value="UniProtKB-EC"/>
</dbReference>
<dbReference type="PANTHER" id="PTHR21631">
    <property type="entry name" value="ISOCITRATE LYASE/MALATE SYNTHASE"/>
    <property type="match status" value="1"/>
</dbReference>
<dbReference type="InterPro" id="IPR006254">
    <property type="entry name" value="Isocitrate_lyase"/>
</dbReference>
<dbReference type="PIRSF" id="PIRSF001362">
    <property type="entry name" value="Isocit_lyase"/>
    <property type="match status" value="1"/>
</dbReference>
<dbReference type="NCBIfam" id="NF005074">
    <property type="entry name" value="PRK06498.1"/>
    <property type="match status" value="1"/>
</dbReference>
<dbReference type="CDD" id="cd00377">
    <property type="entry name" value="ICL_PEPM"/>
    <property type="match status" value="1"/>
</dbReference>
<protein>
    <recommendedName>
        <fullName evidence="1">Isocitrate lyase</fullName>
    </recommendedName>
    <alternativeName>
        <fullName evidence="4">Isocitrase</fullName>
    </alternativeName>
    <alternativeName>
        <fullName evidence="5">Isocitratase</fullName>
    </alternativeName>
</protein>
<dbReference type="GO" id="GO:0046872">
    <property type="term" value="F:metal ion binding"/>
    <property type="evidence" value="ECO:0007669"/>
    <property type="project" value="UniProtKB-KW"/>
</dbReference>
<evidence type="ECO:0000256" key="3">
    <source>
        <dbReference type="ARBA" id="ARBA00023531"/>
    </source>
</evidence>
<organism evidence="8 9">
    <name type="scientific">Paraburkholderia silviterrae</name>
    <dbReference type="NCBI Taxonomy" id="2528715"/>
    <lineage>
        <taxon>Bacteria</taxon>
        <taxon>Pseudomonadati</taxon>
        <taxon>Pseudomonadota</taxon>
        <taxon>Betaproteobacteria</taxon>
        <taxon>Burkholderiales</taxon>
        <taxon>Burkholderiaceae</taxon>
        <taxon>Paraburkholderia</taxon>
    </lineage>
</organism>
<keyword evidence="7" id="KW-0460">Magnesium</keyword>
<dbReference type="InterPro" id="IPR015813">
    <property type="entry name" value="Pyrv/PenolPyrv_kinase-like_dom"/>
</dbReference>
<dbReference type="Pfam" id="PF00463">
    <property type="entry name" value="ICL"/>
    <property type="match status" value="3"/>
</dbReference>
<dbReference type="PANTHER" id="PTHR21631:SF3">
    <property type="entry name" value="BIFUNCTIONAL GLYOXYLATE CYCLE PROTEIN"/>
    <property type="match status" value="1"/>
</dbReference>
<comment type="catalytic activity">
    <reaction evidence="3">
        <text>D-threo-isocitrate = glyoxylate + succinate</text>
        <dbReference type="Rhea" id="RHEA:13245"/>
        <dbReference type="ChEBI" id="CHEBI:15562"/>
        <dbReference type="ChEBI" id="CHEBI:30031"/>
        <dbReference type="ChEBI" id="CHEBI:36655"/>
        <dbReference type="EC" id="4.1.3.1"/>
    </reaction>
</comment>
<sequence length="526" mass="57870">MAQYQDDIKAVAALKENHGSAWNAINPEYAARMRAQNKFKTGLDIARYTAGIMRADMAAYDADPSKYTQSLGCWHGFIGQQKMISIKKHFNSTERRYLYLSGWMVAALRSEFGPLPDQSMHEKTSVSALIRELYTFLRQADARELGGLFRQLDAAVGPAKAAIQEKIDNHVTHVVPIIADIDAGFGNAEATYLLAKQFIEAGACCIQIENQVSDEKQCGHQDGKVTVPHEDFLAKIRAIRYAFLELGVDDGIIVARTDSLGAGLTKQIAVTHAPGDLGDQYNAFLDCDEISADALGNGDVVIKRDGKLLRPKRLPSNLFQFRAGSGEARCVLDCITSLQNGADLLWIETEKPHIGQIGGMVSEIRKVIPNAKLVYNNSPSFNWTLNFRQQAYDAMKAAGKDVSAYDRAQLMSAEYDQTELAIAADEKIRTFQADAAREAGIFHHLITLPTYHTAALSTDNLAKEYFGDQGMLGYVAGVQRKEIRQGIACVKHQNMSGSDIGDDHKEYFSGDAALKAAGKDNTMNQF</sequence>
<evidence type="ECO:0000256" key="7">
    <source>
        <dbReference type="PIRSR" id="PIRSR001362-3"/>
    </source>
</evidence>
<keyword evidence="9" id="KW-1185">Reference proteome</keyword>
<dbReference type="EMBL" id="SMRP01000032">
    <property type="protein sequence ID" value="TDG18334.1"/>
    <property type="molecule type" value="Genomic_DNA"/>
</dbReference>
<feature type="binding site" evidence="7">
    <location>
        <position position="180"/>
    </location>
    <ligand>
        <name>Mg(2+)</name>
        <dbReference type="ChEBI" id="CHEBI:18420"/>
    </ligand>
</feature>
<comment type="caution">
    <text evidence="8">The sequence shown here is derived from an EMBL/GenBank/DDBJ whole genome shotgun (WGS) entry which is preliminary data.</text>
</comment>
<evidence type="ECO:0000256" key="4">
    <source>
        <dbReference type="ARBA" id="ARBA00031022"/>
    </source>
</evidence>
<dbReference type="Gene3D" id="3.20.20.60">
    <property type="entry name" value="Phosphoenolpyruvate-binding domains"/>
    <property type="match status" value="1"/>
</dbReference>
<name>A0A4R5M0F6_9BURK</name>
<comment type="cofactor">
    <cofactor evidence="7">
        <name>Mg(2+)</name>
        <dbReference type="ChEBI" id="CHEBI:18420"/>
    </cofactor>
    <text evidence="7">Can also use Mn(2+) ion.</text>
</comment>
<gene>
    <name evidence="8" type="ORF">EYW47_34745</name>
</gene>
<dbReference type="SUPFAM" id="SSF51621">
    <property type="entry name" value="Phosphoenolpyruvate/pyruvate domain"/>
    <property type="match status" value="1"/>
</dbReference>
<evidence type="ECO:0000256" key="1">
    <source>
        <dbReference type="ARBA" id="ARBA00017446"/>
    </source>
</evidence>
<accession>A0A4R5M0F6</accession>
<dbReference type="RefSeq" id="WP_133199338.1">
    <property type="nucleotide sequence ID" value="NZ_JBHUCW010000019.1"/>
</dbReference>
<evidence type="ECO:0000256" key="5">
    <source>
        <dbReference type="ARBA" id="ARBA00031921"/>
    </source>
</evidence>
<dbReference type="AlphaFoldDB" id="A0A4R5M0F6"/>
<evidence type="ECO:0000256" key="2">
    <source>
        <dbReference type="ARBA" id="ARBA00023239"/>
    </source>
</evidence>
<evidence type="ECO:0000313" key="8">
    <source>
        <dbReference type="EMBL" id="TDG18334.1"/>
    </source>
</evidence>
<reference evidence="8 9" key="1">
    <citation type="submission" date="2019-03" db="EMBL/GenBank/DDBJ databases">
        <title>Paraburkholderia sp. 4M-K11, isolated from subtropical forest soil.</title>
        <authorList>
            <person name="Gao Z.-H."/>
            <person name="Qiu L.-H."/>
        </authorList>
    </citation>
    <scope>NUCLEOTIDE SEQUENCE [LARGE SCALE GENOMIC DNA]</scope>
    <source>
        <strain evidence="8 9">4M-K11</strain>
    </source>
</reference>
<dbReference type="OrthoDB" id="8629576at2"/>
<dbReference type="GO" id="GO:0019752">
    <property type="term" value="P:carboxylic acid metabolic process"/>
    <property type="evidence" value="ECO:0007669"/>
    <property type="project" value="InterPro"/>
</dbReference>
<keyword evidence="2 8" id="KW-0456">Lyase</keyword>
<evidence type="ECO:0000256" key="6">
    <source>
        <dbReference type="PIRSR" id="PIRSR001362-1"/>
    </source>
</evidence>
<dbReference type="Proteomes" id="UP000295722">
    <property type="component" value="Unassembled WGS sequence"/>
</dbReference>
<keyword evidence="7" id="KW-0479">Metal-binding</keyword>
<evidence type="ECO:0000313" key="9">
    <source>
        <dbReference type="Proteomes" id="UP000295722"/>
    </source>
</evidence>